<accession>A0A381R1Z1</accession>
<organism evidence="2">
    <name type="scientific">marine metagenome</name>
    <dbReference type="NCBI Taxonomy" id="408172"/>
    <lineage>
        <taxon>unclassified sequences</taxon>
        <taxon>metagenomes</taxon>
        <taxon>ecological metagenomes</taxon>
    </lineage>
</organism>
<name>A0A381R1Z1_9ZZZZ</name>
<evidence type="ECO:0000313" key="2">
    <source>
        <dbReference type="EMBL" id="SUZ83867.1"/>
    </source>
</evidence>
<dbReference type="Pfam" id="PF08349">
    <property type="entry name" value="DUF1722"/>
    <property type="match status" value="1"/>
</dbReference>
<proteinExistence type="predicted"/>
<dbReference type="EMBL" id="UINC01001570">
    <property type="protein sequence ID" value="SUZ83867.1"/>
    <property type="molecule type" value="Genomic_DNA"/>
</dbReference>
<dbReference type="AlphaFoldDB" id="A0A381R1Z1"/>
<sequence>MDYLKKYLDSHGKREMVEVIDQYRQEFLPLVVPITLLRHHLNRHPVPEWVKQQTYLNPYPRELMLRTHV</sequence>
<feature type="domain" description="DUF1722" evidence="1">
    <location>
        <begin position="1"/>
        <end position="60"/>
    </location>
</feature>
<evidence type="ECO:0000259" key="1">
    <source>
        <dbReference type="Pfam" id="PF08349"/>
    </source>
</evidence>
<gene>
    <name evidence="2" type="ORF">METZ01_LOCUS36721</name>
</gene>
<dbReference type="InterPro" id="IPR013560">
    <property type="entry name" value="DUF1722"/>
</dbReference>
<protein>
    <recommendedName>
        <fullName evidence="1">DUF1722 domain-containing protein</fullName>
    </recommendedName>
</protein>
<reference evidence="2" key="1">
    <citation type="submission" date="2018-05" db="EMBL/GenBank/DDBJ databases">
        <authorList>
            <person name="Lanie J.A."/>
            <person name="Ng W.-L."/>
            <person name="Kazmierczak K.M."/>
            <person name="Andrzejewski T.M."/>
            <person name="Davidsen T.M."/>
            <person name="Wayne K.J."/>
            <person name="Tettelin H."/>
            <person name="Glass J.I."/>
            <person name="Rusch D."/>
            <person name="Podicherti R."/>
            <person name="Tsui H.-C.T."/>
            <person name="Winkler M.E."/>
        </authorList>
    </citation>
    <scope>NUCLEOTIDE SEQUENCE</scope>
</reference>